<keyword evidence="4" id="KW-1185">Reference proteome</keyword>
<protein>
    <submittedName>
        <fullName evidence="3">Uncharacterized protein</fullName>
    </submittedName>
</protein>
<dbReference type="Proteomes" id="UP000436088">
    <property type="component" value="Unassembled WGS sequence"/>
</dbReference>
<dbReference type="InterPro" id="IPR027443">
    <property type="entry name" value="IPNS-like_sf"/>
</dbReference>
<gene>
    <name evidence="3" type="ORF">F3Y22_tig00110392pilonHSYRG00102</name>
</gene>
<dbReference type="PANTHER" id="PTHR47991">
    <property type="entry name" value="OXOGLUTARATE/IRON-DEPENDENT DIOXYGENASE"/>
    <property type="match status" value="1"/>
</dbReference>
<dbReference type="Gene3D" id="2.60.120.330">
    <property type="entry name" value="B-lactam Antibiotic, Isopenicillin N Synthase, Chain"/>
    <property type="match status" value="2"/>
</dbReference>
<evidence type="ECO:0000256" key="1">
    <source>
        <dbReference type="ARBA" id="ARBA00022723"/>
    </source>
</evidence>
<organism evidence="3 4">
    <name type="scientific">Hibiscus syriacus</name>
    <name type="common">Rose of Sharon</name>
    <dbReference type="NCBI Taxonomy" id="106335"/>
    <lineage>
        <taxon>Eukaryota</taxon>
        <taxon>Viridiplantae</taxon>
        <taxon>Streptophyta</taxon>
        <taxon>Embryophyta</taxon>
        <taxon>Tracheophyta</taxon>
        <taxon>Spermatophyta</taxon>
        <taxon>Magnoliopsida</taxon>
        <taxon>eudicotyledons</taxon>
        <taxon>Gunneridae</taxon>
        <taxon>Pentapetalae</taxon>
        <taxon>rosids</taxon>
        <taxon>malvids</taxon>
        <taxon>Malvales</taxon>
        <taxon>Malvaceae</taxon>
        <taxon>Malvoideae</taxon>
        <taxon>Hibiscus</taxon>
    </lineage>
</organism>
<evidence type="ECO:0000256" key="2">
    <source>
        <dbReference type="ARBA" id="ARBA00023004"/>
    </source>
</evidence>
<dbReference type="EMBL" id="VEPZ02000969">
    <property type="protein sequence ID" value="KAE8706508.1"/>
    <property type="molecule type" value="Genomic_DNA"/>
</dbReference>
<accession>A0A6A3ARG7</accession>
<reference evidence="3" key="1">
    <citation type="submission" date="2019-09" db="EMBL/GenBank/DDBJ databases">
        <title>Draft genome information of white flower Hibiscus syriacus.</title>
        <authorList>
            <person name="Kim Y.-M."/>
        </authorList>
    </citation>
    <scope>NUCLEOTIDE SEQUENCE [LARGE SCALE GENOMIC DNA]</scope>
    <source>
        <strain evidence="3">YM2019G1</strain>
    </source>
</reference>
<evidence type="ECO:0000313" key="3">
    <source>
        <dbReference type="EMBL" id="KAE8706508.1"/>
    </source>
</evidence>
<sequence length="207" mass="23003">MATMKWPSKSLELQKLWVYSKLLTMESLLIYFNPLKTLHMNSSACPFKGRLFILNQGVLLEYSRSSIIMVKKLLQVLLGNLGVEPDDSTVDVLTGKKMLSMILYPTCPDPDLTVGVGPHSDIGTLTLLSNGKYKSAEHGVRTSSTNSRVSLPIFTMPIETAKVAPLPHIVEKHGIALYREFVFVDYLNKVFGNALDGKKSLDFAKIN</sequence>
<keyword evidence="2" id="KW-0408">Iron</keyword>
<name>A0A6A3ARG7_HIBSY</name>
<comment type="caution">
    <text evidence="3">The sequence shown here is derived from an EMBL/GenBank/DDBJ whole genome shotgun (WGS) entry which is preliminary data.</text>
</comment>
<dbReference type="AlphaFoldDB" id="A0A6A3ARG7"/>
<evidence type="ECO:0000313" key="4">
    <source>
        <dbReference type="Proteomes" id="UP000436088"/>
    </source>
</evidence>
<dbReference type="SUPFAM" id="SSF51197">
    <property type="entry name" value="Clavaminate synthase-like"/>
    <property type="match status" value="1"/>
</dbReference>
<dbReference type="GO" id="GO:0046872">
    <property type="term" value="F:metal ion binding"/>
    <property type="evidence" value="ECO:0007669"/>
    <property type="project" value="UniProtKB-KW"/>
</dbReference>
<dbReference type="InterPro" id="IPR050295">
    <property type="entry name" value="Plant_2OG-oxidoreductases"/>
</dbReference>
<proteinExistence type="predicted"/>
<keyword evidence="1" id="KW-0479">Metal-binding</keyword>